<evidence type="ECO:0000313" key="2">
    <source>
        <dbReference type="EMBL" id="QJA76909.1"/>
    </source>
</evidence>
<evidence type="ECO:0000313" key="1">
    <source>
        <dbReference type="EMBL" id="QJA63385.1"/>
    </source>
</evidence>
<accession>A0A6M3J225</accession>
<proteinExistence type="predicted"/>
<organism evidence="1">
    <name type="scientific">viral metagenome</name>
    <dbReference type="NCBI Taxonomy" id="1070528"/>
    <lineage>
        <taxon>unclassified sequences</taxon>
        <taxon>metagenomes</taxon>
        <taxon>organismal metagenomes</taxon>
    </lineage>
</organism>
<reference evidence="1" key="1">
    <citation type="submission" date="2020-03" db="EMBL/GenBank/DDBJ databases">
        <title>The deep terrestrial virosphere.</title>
        <authorList>
            <person name="Holmfeldt K."/>
            <person name="Nilsson E."/>
            <person name="Simone D."/>
            <person name="Lopez-Fernandez M."/>
            <person name="Wu X."/>
            <person name="de Brujin I."/>
            <person name="Lundin D."/>
            <person name="Andersson A."/>
            <person name="Bertilsson S."/>
            <person name="Dopson M."/>
        </authorList>
    </citation>
    <scope>NUCLEOTIDE SEQUENCE</scope>
    <source>
        <strain evidence="2">MM415A01400</strain>
        <strain evidence="1">MM415B00628</strain>
    </source>
</reference>
<protein>
    <submittedName>
        <fullName evidence="1">Uncharacterized protein</fullName>
    </submittedName>
</protein>
<dbReference type="AlphaFoldDB" id="A0A6M3J225"/>
<dbReference type="EMBL" id="MT142252">
    <property type="protein sequence ID" value="QJA76909.1"/>
    <property type="molecule type" value="Genomic_DNA"/>
</dbReference>
<name>A0A6M3J225_9ZZZZ</name>
<dbReference type="EMBL" id="MT141496">
    <property type="protein sequence ID" value="QJA63385.1"/>
    <property type="molecule type" value="Genomic_DNA"/>
</dbReference>
<gene>
    <name evidence="2" type="ORF">MM415A01400_0003</name>
    <name evidence="1" type="ORF">MM415B00628_0003</name>
</gene>
<sequence length="60" mass="7484">MKLFKKLQQKLFIWLGNKLYKHQGHFRDDDMILFSNQDQWRHKYNLSKWEMGIKTKKLNS</sequence>